<dbReference type="STRING" id="1884261.A0A5C3QB26"/>
<keyword evidence="2" id="KW-1185">Reference proteome</keyword>
<proteinExistence type="predicted"/>
<protein>
    <submittedName>
        <fullName evidence="1">Uncharacterized protein</fullName>
    </submittedName>
</protein>
<dbReference type="EMBL" id="ML178846">
    <property type="protein sequence ID" value="TFK97580.1"/>
    <property type="molecule type" value="Genomic_DNA"/>
</dbReference>
<evidence type="ECO:0000313" key="2">
    <source>
        <dbReference type="Proteomes" id="UP000305067"/>
    </source>
</evidence>
<evidence type="ECO:0000313" key="1">
    <source>
        <dbReference type="EMBL" id="TFK97580.1"/>
    </source>
</evidence>
<dbReference type="AlphaFoldDB" id="A0A5C3QB26"/>
<reference evidence="1 2" key="1">
    <citation type="journal article" date="2019" name="Nat. Ecol. Evol.">
        <title>Megaphylogeny resolves global patterns of mushroom evolution.</title>
        <authorList>
            <person name="Varga T."/>
            <person name="Krizsan K."/>
            <person name="Foldi C."/>
            <person name="Dima B."/>
            <person name="Sanchez-Garcia M."/>
            <person name="Sanchez-Ramirez S."/>
            <person name="Szollosi G.J."/>
            <person name="Szarkandi J.G."/>
            <person name="Papp V."/>
            <person name="Albert L."/>
            <person name="Andreopoulos W."/>
            <person name="Angelini C."/>
            <person name="Antonin V."/>
            <person name="Barry K.W."/>
            <person name="Bougher N.L."/>
            <person name="Buchanan P."/>
            <person name="Buyck B."/>
            <person name="Bense V."/>
            <person name="Catcheside P."/>
            <person name="Chovatia M."/>
            <person name="Cooper J."/>
            <person name="Damon W."/>
            <person name="Desjardin D."/>
            <person name="Finy P."/>
            <person name="Geml J."/>
            <person name="Haridas S."/>
            <person name="Hughes K."/>
            <person name="Justo A."/>
            <person name="Karasinski D."/>
            <person name="Kautmanova I."/>
            <person name="Kiss B."/>
            <person name="Kocsube S."/>
            <person name="Kotiranta H."/>
            <person name="LaButti K.M."/>
            <person name="Lechner B.E."/>
            <person name="Liimatainen K."/>
            <person name="Lipzen A."/>
            <person name="Lukacs Z."/>
            <person name="Mihaltcheva S."/>
            <person name="Morgado L.N."/>
            <person name="Niskanen T."/>
            <person name="Noordeloos M.E."/>
            <person name="Ohm R.A."/>
            <person name="Ortiz-Santana B."/>
            <person name="Ovrebo C."/>
            <person name="Racz N."/>
            <person name="Riley R."/>
            <person name="Savchenko A."/>
            <person name="Shiryaev A."/>
            <person name="Soop K."/>
            <person name="Spirin V."/>
            <person name="Szebenyi C."/>
            <person name="Tomsovsky M."/>
            <person name="Tulloss R.E."/>
            <person name="Uehling J."/>
            <person name="Grigoriev I.V."/>
            <person name="Vagvolgyi C."/>
            <person name="Papp T."/>
            <person name="Martin F.M."/>
            <person name="Miettinen O."/>
            <person name="Hibbett D.S."/>
            <person name="Nagy L.G."/>
        </authorList>
    </citation>
    <scope>NUCLEOTIDE SEQUENCE [LARGE SCALE GENOMIC DNA]</scope>
    <source>
        <strain evidence="1 2">CBS 309.79</strain>
    </source>
</reference>
<gene>
    <name evidence="1" type="ORF">BDV98DRAFT_632105</name>
</gene>
<name>A0A5C3QB26_9AGAR</name>
<dbReference type="OrthoDB" id="6613063at2759"/>
<organism evidence="1 2">
    <name type="scientific">Pterulicium gracile</name>
    <dbReference type="NCBI Taxonomy" id="1884261"/>
    <lineage>
        <taxon>Eukaryota</taxon>
        <taxon>Fungi</taxon>
        <taxon>Dikarya</taxon>
        <taxon>Basidiomycota</taxon>
        <taxon>Agaricomycotina</taxon>
        <taxon>Agaricomycetes</taxon>
        <taxon>Agaricomycetidae</taxon>
        <taxon>Agaricales</taxon>
        <taxon>Pleurotineae</taxon>
        <taxon>Pterulaceae</taxon>
        <taxon>Pterulicium</taxon>
    </lineage>
</organism>
<sequence>MRSECSDCLAIYRLTLIPAFASRLYFQYQSDRLPFCTLPVHSLLHLPDQIINSGPLWTVWSYPTERVCDFIVRSSKSKKNPYASFSRRL</sequence>
<dbReference type="Proteomes" id="UP000305067">
    <property type="component" value="Unassembled WGS sequence"/>
</dbReference>
<accession>A0A5C3QB26</accession>